<dbReference type="CDD" id="cd13634">
    <property type="entry name" value="PBP2_Sco4506"/>
    <property type="match status" value="1"/>
</dbReference>
<comment type="similarity">
    <text evidence="4">Belongs to the MqnA/MqnD family. MqnA subfamily.</text>
</comment>
<keyword evidence="6" id="KW-1185">Reference proteome</keyword>
<dbReference type="SUPFAM" id="SSF53850">
    <property type="entry name" value="Periplasmic binding protein-like II"/>
    <property type="match status" value="1"/>
</dbReference>
<evidence type="ECO:0000313" key="6">
    <source>
        <dbReference type="Proteomes" id="UP000282423"/>
    </source>
</evidence>
<dbReference type="EMBL" id="RBWS01000016">
    <property type="protein sequence ID" value="RKO69768.1"/>
    <property type="molecule type" value="Genomic_DNA"/>
</dbReference>
<dbReference type="Pfam" id="PF02621">
    <property type="entry name" value="VitK2_biosynth"/>
    <property type="match status" value="1"/>
</dbReference>
<accession>A0A420VTR2</accession>
<evidence type="ECO:0000256" key="1">
    <source>
        <dbReference type="ARBA" id="ARBA00004863"/>
    </source>
</evidence>
<evidence type="ECO:0000256" key="2">
    <source>
        <dbReference type="ARBA" id="ARBA00022428"/>
    </source>
</evidence>
<dbReference type="GO" id="GO:0009234">
    <property type="term" value="P:menaquinone biosynthetic process"/>
    <property type="evidence" value="ECO:0007669"/>
    <property type="project" value="UniProtKB-UniRule"/>
</dbReference>
<dbReference type="Gene3D" id="3.40.190.10">
    <property type="entry name" value="Periplasmic binding protein-like II"/>
    <property type="match status" value="2"/>
</dbReference>
<dbReference type="HAMAP" id="MF_00995">
    <property type="entry name" value="MqnA"/>
    <property type="match status" value="1"/>
</dbReference>
<dbReference type="RefSeq" id="WP_121125924.1">
    <property type="nucleotide sequence ID" value="NZ_RBWS01000016.1"/>
</dbReference>
<protein>
    <recommendedName>
        <fullName evidence="4">Chorismate dehydratase</fullName>
        <ecNumber evidence="4">4.2.1.151</ecNumber>
    </recommendedName>
    <alternativeName>
        <fullName evidence="4">Menaquinone biosynthetic enzyme MqnA</fullName>
    </alternativeName>
</protein>
<evidence type="ECO:0000256" key="3">
    <source>
        <dbReference type="ARBA" id="ARBA00023239"/>
    </source>
</evidence>
<dbReference type="InterPro" id="IPR030868">
    <property type="entry name" value="MqnA"/>
</dbReference>
<gene>
    <name evidence="4" type="primary">mqnA</name>
    <name evidence="5" type="ORF">D7322_19545</name>
</gene>
<evidence type="ECO:0000313" key="5">
    <source>
        <dbReference type="EMBL" id="RKO69768.1"/>
    </source>
</evidence>
<comment type="pathway">
    <text evidence="1 4">Quinol/quinone metabolism; menaquinone biosynthesis.</text>
</comment>
<comment type="caution">
    <text evidence="5">The sequence shown here is derived from an EMBL/GenBank/DDBJ whole genome shotgun (WGS) entry which is preliminary data.</text>
</comment>
<comment type="function">
    <text evidence="4">Catalyzes the dehydration of chorismate into 3-[(1-carboxyvinyl)oxy]benzoate, a step in the biosynthesis of menaquinone (MK, vitamin K2).</text>
</comment>
<dbReference type="EC" id="4.2.1.151" evidence="4"/>
<dbReference type="AlphaFoldDB" id="A0A420VTR2"/>
<dbReference type="GO" id="GO:0016836">
    <property type="term" value="F:hydro-lyase activity"/>
    <property type="evidence" value="ECO:0007669"/>
    <property type="project" value="UniProtKB-UniRule"/>
</dbReference>
<name>A0A420VTR2_9SPHI</name>
<dbReference type="UniPathway" id="UPA00079"/>
<dbReference type="OrthoDB" id="9810112at2"/>
<comment type="catalytic activity">
    <reaction evidence="4">
        <text>chorismate = 3-[(1-carboxyvinyl)-oxy]benzoate + H2O</text>
        <dbReference type="Rhea" id="RHEA:40051"/>
        <dbReference type="ChEBI" id="CHEBI:15377"/>
        <dbReference type="ChEBI" id="CHEBI:29748"/>
        <dbReference type="ChEBI" id="CHEBI:76981"/>
        <dbReference type="EC" id="4.2.1.151"/>
    </reaction>
</comment>
<organism evidence="5 6">
    <name type="scientific">Sphingobacterium puteale</name>
    <dbReference type="NCBI Taxonomy" id="2420510"/>
    <lineage>
        <taxon>Bacteria</taxon>
        <taxon>Pseudomonadati</taxon>
        <taxon>Bacteroidota</taxon>
        <taxon>Sphingobacteriia</taxon>
        <taxon>Sphingobacteriales</taxon>
        <taxon>Sphingobacteriaceae</taxon>
        <taxon>Sphingobacterium</taxon>
    </lineage>
</organism>
<sequence length="243" mass="27402">MNKIRVSAVSYTNTYPFLNGIRKSKVMDQIDLSVDYPSACAQKVIDDEADMGIIPTAALLSLPEYYINTDFCIGTEGAVDSVFIFSNKPITEVETLKLDKQSRTSNGLARVLLKNYWKKDIQLITDDGGMEPDAYVLIGDRTFGKKNSVPYVYDLGKEWFDFTGLPFAFALWVSNKKLPESFVKDFNDALAYGVANATDVIAGLPEFEGFDYTKYLTAHLDFHLTDKKREAVQRYLGYLKDLD</sequence>
<dbReference type="PANTHER" id="PTHR37690">
    <property type="entry name" value="CHORISMATE DEHYDRATASE"/>
    <property type="match status" value="1"/>
</dbReference>
<keyword evidence="2 4" id="KW-0474">Menaquinone biosynthesis</keyword>
<dbReference type="PANTHER" id="PTHR37690:SF1">
    <property type="entry name" value="CHORISMATE DEHYDRATASE"/>
    <property type="match status" value="1"/>
</dbReference>
<dbReference type="InterPro" id="IPR003773">
    <property type="entry name" value="Menaquinone_biosynth"/>
</dbReference>
<proteinExistence type="inferred from homology"/>
<dbReference type="Proteomes" id="UP000282423">
    <property type="component" value="Unassembled WGS sequence"/>
</dbReference>
<evidence type="ECO:0000256" key="4">
    <source>
        <dbReference type="HAMAP-Rule" id="MF_00995"/>
    </source>
</evidence>
<reference evidence="5 6" key="1">
    <citation type="submission" date="2018-10" db="EMBL/GenBank/DDBJ databases">
        <title>Sphingobacterium sp. M05W1-28.</title>
        <authorList>
            <person name="Cai H."/>
        </authorList>
    </citation>
    <scope>NUCLEOTIDE SEQUENCE [LARGE SCALE GENOMIC DNA]</scope>
    <source>
        <strain evidence="5 6">M05W1-28</strain>
    </source>
</reference>
<keyword evidence="3 4" id="KW-0456">Lyase</keyword>